<comment type="caution">
    <text evidence="1">The sequence shown here is derived from an EMBL/GenBank/DDBJ whole genome shotgun (WGS) entry which is preliminary data.</text>
</comment>
<accession>X0VP87</accession>
<sequence length="29" mass="3273">DIDTPTPLFPLELILGTMRKIAYALHAYV</sequence>
<dbReference type="AlphaFoldDB" id="X0VP87"/>
<proteinExistence type="predicted"/>
<protein>
    <submittedName>
        <fullName evidence="1">Uncharacterized protein</fullName>
    </submittedName>
</protein>
<organism evidence="1">
    <name type="scientific">marine sediment metagenome</name>
    <dbReference type="NCBI Taxonomy" id="412755"/>
    <lineage>
        <taxon>unclassified sequences</taxon>
        <taxon>metagenomes</taxon>
        <taxon>ecological metagenomes</taxon>
    </lineage>
</organism>
<evidence type="ECO:0000313" key="1">
    <source>
        <dbReference type="EMBL" id="GAG02381.1"/>
    </source>
</evidence>
<name>X0VP87_9ZZZZ</name>
<dbReference type="EMBL" id="BARS01022645">
    <property type="protein sequence ID" value="GAG02381.1"/>
    <property type="molecule type" value="Genomic_DNA"/>
</dbReference>
<gene>
    <name evidence="1" type="ORF">S01H1_36176</name>
</gene>
<feature type="non-terminal residue" evidence="1">
    <location>
        <position position="1"/>
    </location>
</feature>
<reference evidence="1" key="1">
    <citation type="journal article" date="2014" name="Front. Microbiol.">
        <title>High frequency of phylogenetically diverse reductive dehalogenase-homologous genes in deep subseafloor sedimentary metagenomes.</title>
        <authorList>
            <person name="Kawai M."/>
            <person name="Futagami T."/>
            <person name="Toyoda A."/>
            <person name="Takaki Y."/>
            <person name="Nishi S."/>
            <person name="Hori S."/>
            <person name="Arai W."/>
            <person name="Tsubouchi T."/>
            <person name="Morono Y."/>
            <person name="Uchiyama I."/>
            <person name="Ito T."/>
            <person name="Fujiyama A."/>
            <person name="Inagaki F."/>
            <person name="Takami H."/>
        </authorList>
    </citation>
    <scope>NUCLEOTIDE SEQUENCE</scope>
    <source>
        <strain evidence="1">Expedition CK06-06</strain>
    </source>
</reference>